<keyword evidence="1 2" id="KW-0238">DNA-binding</keyword>
<dbReference type="GO" id="GO:0003697">
    <property type="term" value="F:single-stranded DNA binding"/>
    <property type="evidence" value="ECO:0007669"/>
    <property type="project" value="InterPro"/>
</dbReference>
<name>A0A0G4KAK8_9SPIR</name>
<evidence type="ECO:0000256" key="1">
    <source>
        <dbReference type="ARBA" id="ARBA00023125"/>
    </source>
</evidence>
<dbReference type="Gene3D" id="2.40.50.140">
    <property type="entry name" value="Nucleic acid-binding proteins"/>
    <property type="match status" value="1"/>
</dbReference>
<dbReference type="NCBIfam" id="TIGR00621">
    <property type="entry name" value="ssb"/>
    <property type="match status" value="1"/>
</dbReference>
<dbReference type="InterPro" id="IPR000424">
    <property type="entry name" value="Primosome_PriB/ssb"/>
</dbReference>
<dbReference type="GO" id="GO:0006260">
    <property type="term" value="P:DNA replication"/>
    <property type="evidence" value="ECO:0007669"/>
    <property type="project" value="InterPro"/>
</dbReference>
<dbReference type="OrthoDB" id="9809878at2"/>
<keyword evidence="5" id="KW-1185">Reference proteome</keyword>
<dbReference type="PROSITE" id="PS50935">
    <property type="entry name" value="SSB"/>
    <property type="match status" value="1"/>
</dbReference>
<dbReference type="SUPFAM" id="SSF50249">
    <property type="entry name" value="Nucleic acid-binding proteins"/>
    <property type="match status" value="1"/>
</dbReference>
<dbReference type="EMBL" id="CVLB01000003">
    <property type="protein sequence ID" value="CRF35110.1"/>
    <property type="molecule type" value="Genomic_DNA"/>
</dbReference>
<evidence type="ECO:0000313" key="4">
    <source>
        <dbReference type="EMBL" id="CRF35110.1"/>
    </source>
</evidence>
<evidence type="ECO:0000313" key="5">
    <source>
        <dbReference type="Proteomes" id="UP000043763"/>
    </source>
</evidence>
<organism evidence="4 5">
    <name type="scientific">Brachyspira suanatina</name>
    <dbReference type="NCBI Taxonomy" id="381802"/>
    <lineage>
        <taxon>Bacteria</taxon>
        <taxon>Pseudomonadati</taxon>
        <taxon>Spirochaetota</taxon>
        <taxon>Spirochaetia</taxon>
        <taxon>Brachyspirales</taxon>
        <taxon>Brachyspiraceae</taxon>
        <taxon>Brachyspira</taxon>
    </lineage>
</organism>
<dbReference type="Pfam" id="PF00436">
    <property type="entry name" value="SSB"/>
    <property type="match status" value="1"/>
</dbReference>
<accession>A0A0G4KAK8</accession>
<dbReference type="CDD" id="cd04496">
    <property type="entry name" value="SSB_OBF"/>
    <property type="match status" value="1"/>
</dbReference>
<evidence type="ECO:0000256" key="3">
    <source>
        <dbReference type="RuleBase" id="RU000524"/>
    </source>
</evidence>
<gene>
    <name evidence="4" type="ORF">BRSU_2437</name>
</gene>
<evidence type="ECO:0000256" key="2">
    <source>
        <dbReference type="PIRNR" id="PIRNR002070"/>
    </source>
</evidence>
<dbReference type="PIRSF" id="PIRSF002070">
    <property type="entry name" value="SSB"/>
    <property type="match status" value="1"/>
</dbReference>
<dbReference type="AlphaFoldDB" id="A0A0G4KAK8"/>
<protein>
    <recommendedName>
        <fullName evidence="2 3">Single-stranded DNA-binding protein</fullName>
    </recommendedName>
</protein>
<dbReference type="InterPro" id="IPR011344">
    <property type="entry name" value="ssDNA-bd"/>
</dbReference>
<dbReference type="Proteomes" id="UP000043763">
    <property type="component" value="Unassembled WGS sequence"/>
</dbReference>
<sequence length="138" mass="15612">MSGNANIIVIEGRLTKDPTYMKTKSGKSLCKFSIANNKFYYTNGTLQKEVYFFDLVTWGYNADKAAVSLFKGRHVLVSGELRQNIYTAKDGTKKNDIYILALDIKNLDKKSIGNTSYTKTANNQIVSDFIEENLEEVF</sequence>
<proteinExistence type="predicted"/>
<reference evidence="5" key="1">
    <citation type="submission" date="2015-04" db="EMBL/GenBank/DDBJ databases">
        <authorList>
            <person name="Mushtaq Mamoona"/>
        </authorList>
    </citation>
    <scope>NUCLEOTIDE SEQUENCE [LARGE SCALE GENOMIC DNA]</scope>
    <source>
        <strain evidence="5">AN4859/03</strain>
    </source>
</reference>
<dbReference type="RefSeq" id="WP_048595754.1">
    <property type="nucleotide sequence ID" value="NZ_CVLB01000003.1"/>
</dbReference>
<dbReference type="InterPro" id="IPR012340">
    <property type="entry name" value="NA-bd_OB-fold"/>
</dbReference>